<proteinExistence type="predicted"/>
<sequence length="175" mass="18817">MTGRVSVGCSVIVDTLLHSHASTRAIHDLIGKPGYVVRLIPRGSSTYALTEMFDLVRGYPEQRKWSFHVDDLYVVTGPGPAPPAHGPGVYTVGFEAYPAEFRVMRGTRHAVPASRGRQPLTESVCGLIVRPVHSPTWAVYFDPAARISCPGCAEGLVTRHPDLAVGGAASPRRSS</sequence>
<name>A0A239C511_9ACTN</name>
<accession>A0A239C511</accession>
<dbReference type="AlphaFoldDB" id="A0A239C511"/>
<protein>
    <submittedName>
        <fullName evidence="1">Uncharacterized protein</fullName>
    </submittedName>
</protein>
<dbReference type="EMBL" id="FZOD01000005">
    <property type="protein sequence ID" value="SNS15337.1"/>
    <property type="molecule type" value="Genomic_DNA"/>
</dbReference>
<reference evidence="1 2" key="1">
    <citation type="submission" date="2017-06" db="EMBL/GenBank/DDBJ databases">
        <authorList>
            <person name="Kim H.J."/>
            <person name="Triplett B.A."/>
        </authorList>
    </citation>
    <scope>NUCLEOTIDE SEQUENCE [LARGE SCALE GENOMIC DNA]</scope>
    <source>
        <strain evidence="1 2">CGMCC 4.2132</strain>
    </source>
</reference>
<dbReference type="Proteomes" id="UP000198282">
    <property type="component" value="Unassembled WGS sequence"/>
</dbReference>
<keyword evidence="2" id="KW-1185">Reference proteome</keyword>
<organism evidence="1 2">
    <name type="scientific">Streptosporangium subroseum</name>
    <dbReference type="NCBI Taxonomy" id="106412"/>
    <lineage>
        <taxon>Bacteria</taxon>
        <taxon>Bacillati</taxon>
        <taxon>Actinomycetota</taxon>
        <taxon>Actinomycetes</taxon>
        <taxon>Streptosporangiales</taxon>
        <taxon>Streptosporangiaceae</taxon>
        <taxon>Streptosporangium</taxon>
    </lineage>
</organism>
<gene>
    <name evidence="1" type="ORF">SAMN05216276_100514</name>
</gene>
<evidence type="ECO:0000313" key="2">
    <source>
        <dbReference type="Proteomes" id="UP000198282"/>
    </source>
</evidence>
<evidence type="ECO:0000313" key="1">
    <source>
        <dbReference type="EMBL" id="SNS15337.1"/>
    </source>
</evidence>
<dbReference type="RefSeq" id="WP_089206305.1">
    <property type="nucleotide sequence ID" value="NZ_FZOD01000005.1"/>
</dbReference>